<evidence type="ECO:0000313" key="4">
    <source>
        <dbReference type="Proteomes" id="UP001055453"/>
    </source>
</evidence>
<evidence type="ECO:0000256" key="1">
    <source>
        <dbReference type="SAM" id="Coils"/>
    </source>
</evidence>
<dbReference type="Pfam" id="PF05419">
    <property type="entry name" value="GUN4"/>
    <property type="match status" value="1"/>
</dbReference>
<keyword evidence="4" id="KW-1185">Reference proteome</keyword>
<protein>
    <recommendedName>
        <fullName evidence="2">GUN4-like domain-containing protein</fullName>
    </recommendedName>
</protein>
<evidence type="ECO:0000313" key="3">
    <source>
        <dbReference type="EMBL" id="BDI20659.1"/>
    </source>
</evidence>
<organism evidence="3 4">
    <name type="scientific">Nostoc cf. commune SO-36</name>
    <dbReference type="NCBI Taxonomy" id="449208"/>
    <lineage>
        <taxon>Bacteria</taxon>
        <taxon>Bacillati</taxon>
        <taxon>Cyanobacteriota</taxon>
        <taxon>Cyanophyceae</taxon>
        <taxon>Nostocales</taxon>
        <taxon>Nostocaceae</taxon>
        <taxon>Nostoc</taxon>
    </lineage>
</organism>
<feature type="coiled-coil region" evidence="1">
    <location>
        <begin position="414"/>
        <end position="458"/>
    </location>
</feature>
<dbReference type="SUPFAM" id="SSF140869">
    <property type="entry name" value="GUN4-like"/>
    <property type="match status" value="1"/>
</dbReference>
<dbReference type="InterPro" id="IPR008629">
    <property type="entry name" value="GUN4-like"/>
</dbReference>
<gene>
    <name evidence="3" type="ORF">ANSO36C_64610</name>
</gene>
<keyword evidence="3" id="KW-0614">Plasmid</keyword>
<proteinExistence type="predicted"/>
<accession>A0ABM7ZBK6</accession>
<reference evidence="3" key="1">
    <citation type="submission" date="2022-04" db="EMBL/GenBank/DDBJ databases">
        <title>Complete genome sequence of a cyanobacterium, Nostoc sp. SO-36, isolated in Antarctica.</title>
        <authorList>
            <person name="Kanesaki Y."/>
            <person name="Effendi D."/>
            <person name="Sakamoto T."/>
            <person name="Ohtani S."/>
            <person name="Awai K."/>
        </authorList>
    </citation>
    <scope>NUCLEOTIDE SEQUENCE</scope>
    <source>
        <strain evidence="3">SO-36</strain>
        <plasmid evidence="3">pANSO36A</plasmid>
    </source>
</reference>
<dbReference type="Pfam" id="PF14516">
    <property type="entry name" value="AAA_35"/>
    <property type="match status" value="1"/>
</dbReference>
<feature type="domain" description="GUN4-like" evidence="2">
    <location>
        <begin position="661"/>
        <end position="741"/>
    </location>
</feature>
<dbReference type="InterPro" id="IPR027417">
    <property type="entry name" value="P-loop_NTPase"/>
</dbReference>
<dbReference type="SUPFAM" id="SSF52540">
    <property type="entry name" value="P-loop containing nucleoside triphosphate hydrolases"/>
    <property type="match status" value="1"/>
</dbReference>
<sequence length="878" mass="101338">MVDQYIFSGSLPENASTYVKREADDELNKALLQGKFCYVLNSRQSGKSSLRVRTMSRLSEAGVECASIDLSSINIQTATQENWYADLIVKLIDSFALDVDFKVWWEQNQLNSPLLRFSNFLTKILLAEISENIVIFIDEIDSVLSLNFPTDDFFAFIRSCYNERVDNPQYNRLTFCLLGVASPTSLIQDKNRTPFNIGKAISLKGFQLHEAEPLEKGLQGKFNDSQTIMQDILQWTGGQPFLTQKLCQFMVEESEQDNPRSVKQVVRSRIIENWESQDEPEHLRTIQARILRDEQRAGYLLELFQQVRLGEEKSEVRADDTLEQSELQLSGLVVRQQGKLRIYNQIYREIFDSIWIENQLNNLRPYSENFRFWVASGYTDESRLLRGKALQEADEWARDKNLSYQDKQFLAASKEKEIQEEIAAQEQEAALEREKKNREAAEARNSLLAEANKKAKQSIRNGTIVLILTSLVSLSLGLLAVDFKNKIDKNQELLQTAGEVANFLKKNQLNQNSNSNEDSLKERNSIKLSDYNLKIALMNLAASIYKIKEKDLKKADIYLQKANQYINQSELKYDSIEKLQIYVLYLTAKGRLSHENEDKDNQIKFYEQAYDVIQQQKGRIFSKKVNILFKETVESLYQQLISLAKEIGNTNLKTKVETSLKEYYYSELENNLKINNWAKSDDITTDIIRLKGLDKDQVDEVPIDKLQSYCPEFRKIDNLWHEYTQGEFSFSAQKNYFGKFQSGKYSNDGIITIINIQRQVKANTLQERNILSIFVPPAIAGGPPDYPSLSLVLLNKLNHSNILSVCPFKIDSAVNVFVFSPPTNIHIKPRKVENGKVSEKEKCKIKFQERILVYKDFNPDWYYTDACNGGWIHKSQVR</sequence>
<dbReference type="RefSeq" id="WP_251960573.1">
    <property type="nucleotide sequence ID" value="NZ_AP025733.1"/>
</dbReference>
<keyword evidence="1" id="KW-0175">Coiled coil</keyword>
<dbReference type="InterPro" id="IPR037215">
    <property type="entry name" value="GUN4-like_sf"/>
</dbReference>
<geneLocation type="plasmid" evidence="3 4">
    <name>pANSO36A</name>
</geneLocation>
<name>A0ABM7ZBK6_NOSCO</name>
<dbReference type="EMBL" id="AP025733">
    <property type="protein sequence ID" value="BDI20659.1"/>
    <property type="molecule type" value="Genomic_DNA"/>
</dbReference>
<evidence type="ECO:0000259" key="2">
    <source>
        <dbReference type="Pfam" id="PF05419"/>
    </source>
</evidence>
<dbReference type="Proteomes" id="UP001055453">
    <property type="component" value="Plasmid pANSO36A"/>
</dbReference>